<dbReference type="AlphaFoldDB" id="A0A839FS76"/>
<dbReference type="SUPFAM" id="SSF50475">
    <property type="entry name" value="FMN-binding split barrel"/>
    <property type="match status" value="1"/>
</dbReference>
<dbReference type="InterPro" id="IPR012349">
    <property type="entry name" value="Split_barrel_FMN-bd"/>
</dbReference>
<accession>A0A839FS76</accession>
<dbReference type="RefSeq" id="WP_310735380.1">
    <property type="nucleotide sequence ID" value="NZ_JACJIH010000001.1"/>
</dbReference>
<name>A0A839FS76_9MICC</name>
<gene>
    <name evidence="1" type="ORF">HNR24_000706</name>
</gene>
<dbReference type="EMBL" id="JACJIH010000001">
    <property type="protein sequence ID" value="MBA8920773.1"/>
    <property type="molecule type" value="Genomic_DNA"/>
</dbReference>
<dbReference type="InterPro" id="IPR024747">
    <property type="entry name" value="Pyridox_Oxase-rel"/>
</dbReference>
<dbReference type="Pfam" id="PF12900">
    <property type="entry name" value="Pyridox_ox_2"/>
    <property type="match status" value="1"/>
</dbReference>
<organism evidence="1 2">
    <name type="scientific">Nesterenkonia jeotgali</name>
    <dbReference type="NCBI Taxonomy" id="317018"/>
    <lineage>
        <taxon>Bacteria</taxon>
        <taxon>Bacillati</taxon>
        <taxon>Actinomycetota</taxon>
        <taxon>Actinomycetes</taxon>
        <taxon>Micrococcales</taxon>
        <taxon>Micrococcaceae</taxon>
        <taxon>Nesterenkonia</taxon>
    </lineage>
</organism>
<dbReference type="Gene3D" id="2.30.110.10">
    <property type="entry name" value="Electron Transport, Fmn-binding Protein, Chain A"/>
    <property type="match status" value="1"/>
</dbReference>
<evidence type="ECO:0000313" key="2">
    <source>
        <dbReference type="Proteomes" id="UP000546252"/>
    </source>
</evidence>
<proteinExistence type="predicted"/>
<dbReference type="Proteomes" id="UP000546252">
    <property type="component" value="Unassembled WGS sequence"/>
</dbReference>
<comment type="caution">
    <text evidence="1">The sequence shown here is derived from an EMBL/GenBank/DDBJ whole genome shotgun (WGS) entry which is preliminary data.</text>
</comment>
<sequence>MDAEGGPAVILEHADGDPILVLDEDQIWALLERGRFGRLIVVLGQRADVFPINYATAPDRSLIFRTAPGTKLAKLAINEDVLFEADQISEDTAWSVTVRGTAQWLHSSAEIEEAEQLQLRPWVPTYKDNYVRVIPSEVSGRHFQFGPHPERELGEGTGGG</sequence>
<reference evidence="1 2" key="1">
    <citation type="submission" date="2020-08" db="EMBL/GenBank/DDBJ databases">
        <title>Sequencing the genomes of 1000 actinobacteria strains.</title>
        <authorList>
            <person name="Klenk H.-P."/>
        </authorList>
    </citation>
    <scope>NUCLEOTIDE SEQUENCE [LARGE SCALE GENOMIC DNA]</scope>
    <source>
        <strain evidence="1 2">DSM 19081</strain>
    </source>
</reference>
<protein>
    <submittedName>
        <fullName evidence="1">Nitroimidazol reductase NimA-like FMN-containing flavoprotein (Pyridoxamine 5'-phosphate oxidase superfamily)</fullName>
    </submittedName>
</protein>
<evidence type="ECO:0000313" key="1">
    <source>
        <dbReference type="EMBL" id="MBA8920773.1"/>
    </source>
</evidence>